<dbReference type="SUPFAM" id="SSF56801">
    <property type="entry name" value="Acetyl-CoA synthetase-like"/>
    <property type="match status" value="1"/>
</dbReference>
<dbReference type="Proteomes" id="UP000470302">
    <property type="component" value="Unassembled WGS sequence"/>
</dbReference>
<proteinExistence type="predicted"/>
<feature type="non-terminal residue" evidence="3">
    <location>
        <position position="382"/>
    </location>
</feature>
<sequence>ASPGRCGRAPGAADMAYILYTSGSTGAPKGVELTHRGLSNYVQFAVERYRLADGRGALVQSPVTFDLTFTTLLAPLAAGQALILAPEEAAVASAAASIEFVRDQLLAGDITVLKTTPSYLRLLNALLSPQQLAGSVRAIVIGGEALYWADIACWLEHAPDTRLYNEYGPTETVVGCICADLTGAAADDGEAPIGHAIDNTVVLVLDAGGRPLPSGAIGEIGIGGDGVGLGYRGRPELTARQFVSIVVDGAPLRVYRTGDRGRRNAGGGVDYLGRLDEQLKINGVRIEPGEIAAVLAGHPSVRQSLMLKLGGEGGQDRLLACVVAGEDATAAALQQLLEQQLPPLYRPHQLLVLPRFPLTPNGKIDRAALAALAGAEAAAADP</sequence>
<accession>A0A845GF59</accession>
<dbReference type="EMBL" id="WWCW01000387">
    <property type="protein sequence ID" value="MYM92062.1"/>
    <property type="molecule type" value="Genomic_DNA"/>
</dbReference>
<evidence type="ECO:0000259" key="1">
    <source>
        <dbReference type="Pfam" id="PF00501"/>
    </source>
</evidence>
<dbReference type="Pfam" id="PF00501">
    <property type="entry name" value="AMP-binding"/>
    <property type="match status" value="1"/>
</dbReference>
<evidence type="ECO:0000313" key="4">
    <source>
        <dbReference type="Proteomes" id="UP000470302"/>
    </source>
</evidence>
<dbReference type="InterPro" id="IPR045851">
    <property type="entry name" value="AMP-bd_C_sf"/>
</dbReference>
<organism evidence="3 4">
    <name type="scientific">Duganella vulcania</name>
    <dbReference type="NCBI Taxonomy" id="2692166"/>
    <lineage>
        <taxon>Bacteria</taxon>
        <taxon>Pseudomonadati</taxon>
        <taxon>Pseudomonadota</taxon>
        <taxon>Betaproteobacteria</taxon>
        <taxon>Burkholderiales</taxon>
        <taxon>Oxalobacteraceae</taxon>
        <taxon>Telluria group</taxon>
        <taxon>Duganella</taxon>
    </lineage>
</organism>
<comment type="caution">
    <text evidence="3">The sequence shown here is derived from an EMBL/GenBank/DDBJ whole genome shotgun (WGS) entry which is preliminary data.</text>
</comment>
<dbReference type="Gene3D" id="3.40.50.12780">
    <property type="entry name" value="N-terminal domain of ligase-like"/>
    <property type="match status" value="1"/>
</dbReference>
<name>A0A845GF59_9BURK</name>
<dbReference type="RefSeq" id="WP_161100564.1">
    <property type="nucleotide sequence ID" value="NZ_WWCW01000387.1"/>
</dbReference>
<dbReference type="InterPro" id="IPR020845">
    <property type="entry name" value="AMP-binding_CS"/>
</dbReference>
<dbReference type="InterPro" id="IPR042099">
    <property type="entry name" value="ANL_N_sf"/>
</dbReference>
<dbReference type="AlphaFoldDB" id="A0A845GF59"/>
<dbReference type="GO" id="GO:0044550">
    <property type="term" value="P:secondary metabolite biosynthetic process"/>
    <property type="evidence" value="ECO:0007669"/>
    <property type="project" value="TreeGrafter"/>
</dbReference>
<feature type="domain" description="AMP-binding enzyme C-terminal" evidence="2">
    <location>
        <begin position="290"/>
        <end position="363"/>
    </location>
</feature>
<dbReference type="GO" id="GO:0005737">
    <property type="term" value="C:cytoplasm"/>
    <property type="evidence" value="ECO:0007669"/>
    <property type="project" value="TreeGrafter"/>
</dbReference>
<dbReference type="PROSITE" id="PS00455">
    <property type="entry name" value="AMP_BINDING"/>
    <property type="match status" value="1"/>
</dbReference>
<evidence type="ECO:0000313" key="3">
    <source>
        <dbReference type="EMBL" id="MYM92062.1"/>
    </source>
</evidence>
<dbReference type="GO" id="GO:0043041">
    <property type="term" value="P:amino acid activation for nonribosomal peptide biosynthetic process"/>
    <property type="evidence" value="ECO:0007669"/>
    <property type="project" value="TreeGrafter"/>
</dbReference>
<reference evidence="3 4" key="1">
    <citation type="submission" date="2020-01" db="EMBL/GenBank/DDBJ databases">
        <title>Novel species isolated from a subtropical stream in China.</title>
        <authorList>
            <person name="Lu H."/>
        </authorList>
    </citation>
    <scope>NUCLEOTIDE SEQUENCE [LARGE SCALE GENOMIC DNA]</scope>
    <source>
        <strain evidence="3 4">FT82W</strain>
    </source>
</reference>
<dbReference type="PANTHER" id="PTHR45527:SF1">
    <property type="entry name" value="FATTY ACID SYNTHASE"/>
    <property type="match status" value="1"/>
</dbReference>
<evidence type="ECO:0000259" key="2">
    <source>
        <dbReference type="Pfam" id="PF13193"/>
    </source>
</evidence>
<protein>
    <submittedName>
        <fullName evidence="3">AMP-binding protein</fullName>
    </submittedName>
</protein>
<feature type="domain" description="AMP-dependent synthetase/ligase" evidence="1">
    <location>
        <begin position="10"/>
        <end position="231"/>
    </location>
</feature>
<dbReference type="Gene3D" id="3.30.300.30">
    <property type="match status" value="1"/>
</dbReference>
<dbReference type="Pfam" id="PF13193">
    <property type="entry name" value="AMP-binding_C"/>
    <property type="match status" value="1"/>
</dbReference>
<dbReference type="InterPro" id="IPR000873">
    <property type="entry name" value="AMP-dep_synth/lig_dom"/>
</dbReference>
<gene>
    <name evidence="3" type="ORF">GTP91_33425</name>
</gene>
<dbReference type="PANTHER" id="PTHR45527">
    <property type="entry name" value="NONRIBOSOMAL PEPTIDE SYNTHETASE"/>
    <property type="match status" value="1"/>
</dbReference>
<feature type="non-terminal residue" evidence="3">
    <location>
        <position position="1"/>
    </location>
</feature>
<dbReference type="InterPro" id="IPR025110">
    <property type="entry name" value="AMP-bd_C"/>
</dbReference>
<dbReference type="GO" id="GO:0031177">
    <property type="term" value="F:phosphopantetheine binding"/>
    <property type="evidence" value="ECO:0007669"/>
    <property type="project" value="TreeGrafter"/>
</dbReference>